<evidence type="ECO:0000313" key="1">
    <source>
        <dbReference type="EMBL" id="AXQ69532.1"/>
    </source>
</evidence>
<dbReference type="EMBL" id="MH588546">
    <property type="protein sequence ID" value="AXQ69532.1"/>
    <property type="molecule type" value="Genomic_DNA"/>
</dbReference>
<reference evidence="1 2" key="2">
    <citation type="submission" date="2018-09" db="EMBL/GenBank/DDBJ databases">
        <title>Giant CbK-like Caulobacter bacteriophages have genetically divergent genomes.</title>
        <authorList>
            <person name="Wilson K."/>
            <person name="Ely B."/>
        </authorList>
    </citation>
    <scope>NUCLEOTIDE SEQUENCE [LARGE SCALE GENOMIC DNA]</scope>
</reference>
<accession>A0A385EFA8</accession>
<gene>
    <name evidence="1" type="ORF">CcrBL9_gp508</name>
</gene>
<reference evidence="2" key="1">
    <citation type="submission" date="2018-07" db="EMBL/GenBank/DDBJ databases">
        <title>Giant CbK-like Caulobacter bacteriophages have genetically divergent genomes.</title>
        <authorList>
            <person name="Wilson K.M."/>
            <person name="Ely B."/>
        </authorList>
    </citation>
    <scope>NUCLEOTIDE SEQUENCE [LARGE SCALE GENOMIC DNA]</scope>
</reference>
<proteinExistence type="predicted"/>
<name>A0A385EFA8_9CAUD</name>
<evidence type="ECO:0000313" key="2">
    <source>
        <dbReference type="Proteomes" id="UP000259421"/>
    </source>
</evidence>
<organism evidence="1 2">
    <name type="scientific">Caulobacter phage CcrBL9</name>
    <dbReference type="NCBI Taxonomy" id="2283270"/>
    <lineage>
        <taxon>Viruses</taxon>
        <taxon>Duplodnaviria</taxon>
        <taxon>Heunggongvirae</taxon>
        <taxon>Uroviricota</taxon>
        <taxon>Caudoviricetes</taxon>
        <taxon>Jeanschmidtviridae</taxon>
        <taxon>Bertelyvirus</taxon>
        <taxon>Bertelyvirus BL9</taxon>
    </lineage>
</organism>
<keyword evidence="2" id="KW-1185">Reference proteome</keyword>
<protein>
    <submittedName>
        <fullName evidence="1">Uncharacterized protein</fullName>
    </submittedName>
</protein>
<sequence>MIASILIDLLAIAAGVYGATTGAVQAMESSLDREPDLLVALWVFISLGSAAIASLGAIDLFMRLLPAS</sequence>
<dbReference type="Proteomes" id="UP000259421">
    <property type="component" value="Segment"/>
</dbReference>